<comment type="caution">
    <text evidence="1">The sequence shown here is derived from an EMBL/GenBank/DDBJ whole genome shotgun (WGS) entry which is preliminary data.</text>
</comment>
<accession>A0A8H3GL84</accession>
<sequence>MGSPSLPPCPTIVEWEEAGASLVTAFGKYMNLCLNLGTDSLREGATSKDLVSRIDSALAITHAALSSYLNESSSALARTRNKLASPIFRFPEELMSEIFMNVVFNRHGQKSSGSLSLESSSRMIYRRLYSLFGVCSAWRDLILVRGALWSVIPILPSRSDRKHKVIKRILRRVGGSPLHLAVFMEWASPTRLVKVLNEYGPRFRTVNLSASSRYVIRDAMHRLLEHDTPGSLCELSIQFNKAELVNHRTPEESDYLFPRDHIDHVSFASLVGTLTAFRISGLHFHWDTMARATRLVELRIEQITLGYDDALVSLVQALSSAPNLRDLKMISVSTFRDPAATHDRKLIVPVAFPNLKSLFLQDLYFNSLEYLLPIISPGSYRLILFLARKSLEINVVRDNVPGNEEEDIELERVEVSDLGSALVDTPVDTLMITGVWNDCWLTGPEIRLLLVAMPTLKALQISHWDLDHSVWRALRRSTAARSCPEDYRFPALESLYLCSARLINQRGLRNMVASHPLQEVVLGGIFGDTLRQLSESDSCDGDNGVTGWLKTNVPVFRLVRSFYEPPEFYSDVWQLW</sequence>
<evidence type="ECO:0000313" key="1">
    <source>
        <dbReference type="EMBL" id="CAE6459900.1"/>
    </source>
</evidence>
<protein>
    <recommendedName>
        <fullName evidence="3">F-box domain-containing protein</fullName>
    </recommendedName>
</protein>
<dbReference type="Proteomes" id="UP000663853">
    <property type="component" value="Unassembled WGS sequence"/>
</dbReference>
<gene>
    <name evidence="1" type="ORF">RDB_LOCUS60700</name>
</gene>
<dbReference type="SUPFAM" id="SSF52047">
    <property type="entry name" value="RNI-like"/>
    <property type="match status" value="1"/>
</dbReference>
<dbReference type="EMBL" id="CAJMXA010001404">
    <property type="protein sequence ID" value="CAE6459900.1"/>
    <property type="molecule type" value="Genomic_DNA"/>
</dbReference>
<proteinExistence type="predicted"/>
<evidence type="ECO:0008006" key="3">
    <source>
        <dbReference type="Google" id="ProtNLM"/>
    </source>
</evidence>
<organism evidence="1 2">
    <name type="scientific">Rhizoctonia solani</name>
    <dbReference type="NCBI Taxonomy" id="456999"/>
    <lineage>
        <taxon>Eukaryota</taxon>
        <taxon>Fungi</taxon>
        <taxon>Dikarya</taxon>
        <taxon>Basidiomycota</taxon>
        <taxon>Agaricomycotina</taxon>
        <taxon>Agaricomycetes</taxon>
        <taxon>Cantharellales</taxon>
        <taxon>Ceratobasidiaceae</taxon>
        <taxon>Rhizoctonia</taxon>
    </lineage>
</organism>
<dbReference type="AlphaFoldDB" id="A0A8H3GL84"/>
<name>A0A8H3GL84_9AGAM</name>
<evidence type="ECO:0000313" key="2">
    <source>
        <dbReference type="Proteomes" id="UP000663853"/>
    </source>
</evidence>
<reference evidence="1" key="1">
    <citation type="submission" date="2021-01" db="EMBL/GenBank/DDBJ databases">
        <authorList>
            <person name="Kaushik A."/>
        </authorList>
    </citation>
    <scope>NUCLEOTIDE SEQUENCE</scope>
    <source>
        <strain evidence="1">AG6-10EEA</strain>
    </source>
</reference>